<dbReference type="SUPFAM" id="SSF49373">
    <property type="entry name" value="Invasin/intimin cell-adhesion fragments"/>
    <property type="match status" value="2"/>
</dbReference>
<dbReference type="SUPFAM" id="SSF141571">
    <property type="entry name" value="Pentapeptide repeat-like"/>
    <property type="match status" value="1"/>
</dbReference>
<reference evidence="3" key="1">
    <citation type="submission" date="2022-09" db="EMBL/GenBank/DDBJ databases">
        <title>Comparative genomics and taxonomic characterization of three novel marine species of genus Reichenbachiella exhibiting antioxidant and polysaccharide degradation activities.</title>
        <authorList>
            <person name="Muhammad N."/>
            <person name="Lee Y.-J."/>
            <person name="Ko J."/>
            <person name="Kim S.-G."/>
        </authorList>
    </citation>
    <scope>NUCLEOTIDE SEQUENCE</scope>
    <source>
        <strain evidence="3">BKB1-1</strain>
    </source>
</reference>
<evidence type="ECO:0000259" key="2">
    <source>
        <dbReference type="Pfam" id="PF18962"/>
    </source>
</evidence>
<evidence type="ECO:0000313" key="3">
    <source>
        <dbReference type="EMBL" id="UXP32160.1"/>
    </source>
</evidence>
<organism evidence="3 4">
    <name type="scientific">Reichenbachiella agarivorans</name>
    <dbReference type="NCBI Taxonomy" id="2979464"/>
    <lineage>
        <taxon>Bacteria</taxon>
        <taxon>Pseudomonadati</taxon>
        <taxon>Bacteroidota</taxon>
        <taxon>Cytophagia</taxon>
        <taxon>Cytophagales</taxon>
        <taxon>Reichenbachiellaceae</taxon>
        <taxon>Reichenbachiella</taxon>
    </lineage>
</organism>
<feature type="domain" description="Secretion system C-terminal sorting" evidence="2">
    <location>
        <begin position="744"/>
        <end position="810"/>
    </location>
</feature>
<protein>
    <submittedName>
        <fullName evidence="3">BspA family leucine-rich repeat surface protein</fullName>
    </submittedName>
</protein>
<accession>A0ABY6CV93</accession>
<feature type="signal peptide" evidence="1">
    <location>
        <begin position="1"/>
        <end position="21"/>
    </location>
</feature>
<keyword evidence="4" id="KW-1185">Reference proteome</keyword>
<sequence length="812" mass="89452">MKTTFSFLLCILLITIGKLSAQDSFITTWKTDNPGTSTETQITIPTYGTGVTYDYSIYWEEVGNNTHNGTETGLTGSHTIEFSTAGTYRVEISGTFPRIAFSDGGDKLKILTVEQWGSNPWSSMQYAFQGCNNLTISATDAPDLSNVTHLGSMFQSAHMLNQDISGWDVSNITNMEFMFRDATNFNVDLNTWDVSQVETMFGMFWDATSFNGNISDWDVSNLHQMAYMFKNATVFNGDISEWNVSNVTNMASTFSQCSSFNADLSSWDVSSVTTLSSLFYEATDFNQDIGDWNVSKAERMSWMFCRATSFNQDISGWDVSSLINIEYTFYQASSFNQDIGNWNVSGVNSLKYTFAEATSFNQDLNNWDVSNVTSMLGTFGGATNFNGNVSDWDVSNVLDMSGTFYLASNFNQDVSKWDMSKVMSTYGMFSSALLFNQDISDWDVSSVINMESMFDNAPVFNQDISNWDVSNAENLAWMFNMATNFDQNIGNWNIENATTMEHFFDLSGLSVVNYDLTLQGWLAQPIPADISLGADGISYCNARATRQELIDDHGWDFIADVGCIQTITFAPFSVKNYGDEPFELSASGGASNNPIFFTSSNLDVATVEGNTVTIHGAGSSIIIANQDGNDIYGPATPVPLTLTVNKAEQLITFSPIVSKTILDTPFELNAEGGESGNPITFTSSNLNVATISGTSVTIIGAGTTIITASQDGNTNYNPATPVEQVLEVTIITSVRENLSRSIIVYPNPTSQYISVQSDEETINQLDVFDIHGKAMNIKSTGNQLDINQLKSGYYLLKVVTDQKTHIKSFIKQ</sequence>
<dbReference type="Proteomes" id="UP001065174">
    <property type="component" value="Chromosome"/>
</dbReference>
<dbReference type="InterPro" id="IPR008964">
    <property type="entry name" value="Invasin/intimin_cell_adhesion"/>
</dbReference>
<dbReference type="NCBIfam" id="TIGR02167">
    <property type="entry name" value="Liste_lipo_26"/>
    <property type="match status" value="5"/>
</dbReference>
<dbReference type="Pfam" id="PF18962">
    <property type="entry name" value="Por_Secre_tail"/>
    <property type="match status" value="1"/>
</dbReference>
<gene>
    <name evidence="3" type="ORF">N6H18_17615</name>
</gene>
<name>A0ABY6CV93_9BACT</name>
<dbReference type="InterPro" id="IPR011889">
    <property type="entry name" value="Liste_lipo_26"/>
</dbReference>
<keyword evidence="1" id="KW-0732">Signal</keyword>
<proteinExistence type="predicted"/>
<dbReference type="InterPro" id="IPR026444">
    <property type="entry name" value="Secre_tail"/>
</dbReference>
<feature type="chain" id="PRO_5045661632" evidence="1">
    <location>
        <begin position="22"/>
        <end position="812"/>
    </location>
</feature>
<evidence type="ECO:0000313" key="4">
    <source>
        <dbReference type="Proteomes" id="UP001065174"/>
    </source>
</evidence>
<dbReference type="InterPro" id="IPR005046">
    <property type="entry name" value="DUF285"/>
</dbReference>
<dbReference type="EMBL" id="CP106679">
    <property type="protein sequence ID" value="UXP32160.1"/>
    <property type="molecule type" value="Genomic_DNA"/>
</dbReference>
<dbReference type="NCBIfam" id="TIGR04183">
    <property type="entry name" value="Por_Secre_tail"/>
    <property type="match status" value="1"/>
</dbReference>
<dbReference type="Gene3D" id="2.60.40.1080">
    <property type="match status" value="1"/>
</dbReference>
<dbReference type="Pfam" id="PF03382">
    <property type="entry name" value="DUF285"/>
    <property type="match status" value="2"/>
</dbReference>
<dbReference type="RefSeq" id="WP_262309596.1">
    <property type="nucleotide sequence ID" value="NZ_CP106679.1"/>
</dbReference>
<evidence type="ECO:0000256" key="1">
    <source>
        <dbReference type="SAM" id="SignalP"/>
    </source>
</evidence>